<dbReference type="PANTHER" id="PTHR42996:SF1">
    <property type="entry name" value="PHOSPHATE-BINDING PROTEIN PSTS"/>
    <property type="match status" value="1"/>
</dbReference>
<organism evidence="6 7">
    <name type="scientific">Nonomuraea antimicrobica</name>
    <dbReference type="NCBI Taxonomy" id="561173"/>
    <lineage>
        <taxon>Bacteria</taxon>
        <taxon>Bacillati</taxon>
        <taxon>Actinomycetota</taxon>
        <taxon>Actinomycetes</taxon>
        <taxon>Streptosporangiales</taxon>
        <taxon>Streptosporangiaceae</taxon>
        <taxon>Nonomuraea</taxon>
    </lineage>
</organism>
<name>A0ABP7AZE4_9ACTN</name>
<dbReference type="SUPFAM" id="SSF53850">
    <property type="entry name" value="Periplasmic binding protein-like II"/>
    <property type="match status" value="1"/>
</dbReference>
<evidence type="ECO:0000256" key="2">
    <source>
        <dbReference type="SAM" id="MobiDB-lite"/>
    </source>
</evidence>
<dbReference type="Gene3D" id="2.60.40.230">
    <property type="entry name" value="Neocarzinostatin-like"/>
    <property type="match status" value="1"/>
</dbReference>
<feature type="compositionally biased region" description="Low complexity" evidence="2">
    <location>
        <begin position="675"/>
        <end position="694"/>
    </location>
</feature>
<feature type="region of interest" description="Disordered" evidence="2">
    <location>
        <begin position="607"/>
        <end position="749"/>
    </location>
</feature>
<dbReference type="EMBL" id="BAAAZP010000003">
    <property type="protein sequence ID" value="GAA3643503.1"/>
    <property type="molecule type" value="Genomic_DNA"/>
</dbReference>
<dbReference type="PANTHER" id="PTHR42996">
    <property type="entry name" value="PHOSPHATE-BINDING PROTEIN PSTS"/>
    <property type="match status" value="1"/>
</dbReference>
<keyword evidence="3" id="KW-1133">Transmembrane helix</keyword>
<evidence type="ECO:0000256" key="4">
    <source>
        <dbReference type="SAM" id="SignalP"/>
    </source>
</evidence>
<keyword evidence="7" id="KW-1185">Reference proteome</keyword>
<feature type="compositionally biased region" description="Gly residues" evidence="2">
    <location>
        <begin position="643"/>
        <end position="653"/>
    </location>
</feature>
<evidence type="ECO:0000256" key="3">
    <source>
        <dbReference type="SAM" id="Phobius"/>
    </source>
</evidence>
<feature type="chain" id="PRO_5046649127" description="PBP domain-containing protein" evidence="4">
    <location>
        <begin position="28"/>
        <end position="806"/>
    </location>
</feature>
<feature type="domain" description="PBP" evidence="5">
    <location>
        <begin position="230"/>
        <end position="576"/>
    </location>
</feature>
<keyword evidence="3" id="KW-0812">Transmembrane</keyword>
<gene>
    <name evidence="6" type="ORF">GCM10022224_002380</name>
</gene>
<dbReference type="InterPro" id="IPR024370">
    <property type="entry name" value="PBP_domain"/>
</dbReference>
<evidence type="ECO:0000313" key="6">
    <source>
        <dbReference type="EMBL" id="GAA3643503.1"/>
    </source>
</evidence>
<keyword evidence="4" id="KW-0732">Signal</keyword>
<sequence length="806" mass="83509">MDRRKRALLLIVAITGPAVLASSPSAANVVPSPTVEVWSNATRADGVQAVQIDPGGQVEIRWKGFTPNMPVVITQCRHPDFVALYLSARWNNGLFHCAHQTRRYAQTGANGEGSLSAGFKAGTFNQTQVSNYQGNSVFECNGATDPETGLESSCIVTVSECEWSQPLTFTKTGSVWQLVPNPRTDLADPALAAASRPVRIKNPNGVPVRTVNPAPPKPRVEVKAPEPLPTPQAPQDAPINGAGSVNISEVVTDWLVGVRAASPARDVSYLRGTSVLGASKLKQGFSSGFAQGSDFAITGLSHTREETGGEVAYAPISLTGLSIANGVEFGGLGLAGTRMSPDSVATMFGLNGQWSDSSFQGPTVNDNRGCGLPQLNKKAVLRAGQSAQNKVISSWLGATLPSGRFAELYESAPGDLVLDPRAVAFDQTSADNGAIAAEYIATLGGKGVNRIEVDGKTYQESNETKQLDGMLGFTDATQVAAAKANGYVINSAPVKNAAGRYVLPTKEAVLDAFGTMTRNADGTYSPVFDRADRPDAYPLPMVHYVMVPKADASGRNPLPPAKRKTLAAFIEYAISDAGQHKLAELGAPALPQQLRAQAEEVVRMLRTPDPEQPPGTTSPTPTSSPTPSSTRSPSPTPSSSNPGGNGGGQNGPGDDGDLPTPTVTQRVTVSPSPKPAKSPTSTPSSTQSRSTPPAAGSPGDNIQPIADSGTPPETPPAASEPDPAILAVPSPGVSTTVTPVAQSSGEGSVRGGVIPPAAWVLPAGVVATIGALSVLLGGGWRGYEILRSRRRDGDAQGTGTTPTPQA</sequence>
<feature type="transmembrane region" description="Helical" evidence="3">
    <location>
        <begin position="759"/>
        <end position="780"/>
    </location>
</feature>
<protein>
    <recommendedName>
        <fullName evidence="5">PBP domain-containing protein</fullName>
    </recommendedName>
</protein>
<dbReference type="InterPro" id="IPR050962">
    <property type="entry name" value="Phosphate-bind_PstS"/>
</dbReference>
<evidence type="ECO:0000259" key="5">
    <source>
        <dbReference type="Pfam" id="PF12849"/>
    </source>
</evidence>
<comment type="caution">
    <text evidence="6">The sequence shown here is derived from an EMBL/GenBank/DDBJ whole genome shotgun (WGS) entry which is preliminary data.</text>
</comment>
<feature type="compositionally biased region" description="Low complexity" evidence="2">
    <location>
        <begin position="614"/>
        <end position="642"/>
    </location>
</feature>
<feature type="signal peptide" evidence="4">
    <location>
        <begin position="1"/>
        <end position="27"/>
    </location>
</feature>
<dbReference type="Proteomes" id="UP001500902">
    <property type="component" value="Unassembled WGS sequence"/>
</dbReference>
<feature type="compositionally biased region" description="Polar residues" evidence="2">
    <location>
        <begin position="732"/>
        <end position="746"/>
    </location>
</feature>
<accession>A0ABP7AZE4</accession>
<comment type="similarity">
    <text evidence="1">Belongs to the PstS family.</text>
</comment>
<evidence type="ECO:0000256" key="1">
    <source>
        <dbReference type="ARBA" id="ARBA00008725"/>
    </source>
</evidence>
<evidence type="ECO:0000313" key="7">
    <source>
        <dbReference type="Proteomes" id="UP001500902"/>
    </source>
</evidence>
<reference evidence="7" key="1">
    <citation type="journal article" date="2019" name="Int. J. Syst. Evol. Microbiol.">
        <title>The Global Catalogue of Microorganisms (GCM) 10K type strain sequencing project: providing services to taxonomists for standard genome sequencing and annotation.</title>
        <authorList>
            <consortium name="The Broad Institute Genomics Platform"/>
            <consortium name="The Broad Institute Genome Sequencing Center for Infectious Disease"/>
            <person name="Wu L."/>
            <person name="Ma J."/>
        </authorList>
    </citation>
    <scope>NUCLEOTIDE SEQUENCE [LARGE SCALE GENOMIC DNA]</scope>
    <source>
        <strain evidence="7">JCM 16904</strain>
    </source>
</reference>
<dbReference type="RefSeq" id="WP_344871972.1">
    <property type="nucleotide sequence ID" value="NZ_BAAAZP010000003.1"/>
</dbReference>
<keyword evidence="3" id="KW-0472">Membrane</keyword>
<dbReference type="Gene3D" id="3.40.190.10">
    <property type="entry name" value="Periplasmic binding protein-like II"/>
    <property type="match status" value="2"/>
</dbReference>
<proteinExistence type="inferred from homology"/>
<dbReference type="Pfam" id="PF12849">
    <property type="entry name" value="PBP_like_2"/>
    <property type="match status" value="1"/>
</dbReference>